<dbReference type="GO" id="GO:0032259">
    <property type="term" value="P:methylation"/>
    <property type="evidence" value="ECO:0007669"/>
    <property type="project" value="UniProtKB-KW"/>
</dbReference>
<keyword evidence="1" id="KW-0808">Transferase</keyword>
<dbReference type="SUPFAM" id="SSF53335">
    <property type="entry name" value="S-adenosyl-L-methionine-dependent methyltransferases"/>
    <property type="match status" value="1"/>
</dbReference>
<proteinExistence type="predicted"/>
<reference evidence="1 2" key="1">
    <citation type="submission" date="2018-11" db="EMBL/GenBank/DDBJ databases">
        <title>Draft genome sequence of Ferruginibacter sp. BO-59.</title>
        <authorList>
            <person name="Im W.T."/>
        </authorList>
    </citation>
    <scope>NUCLEOTIDE SEQUENCE [LARGE SCALE GENOMIC DNA]</scope>
    <source>
        <strain evidence="1 2">BO-59</strain>
    </source>
</reference>
<dbReference type="CDD" id="cd02440">
    <property type="entry name" value="AdoMet_MTases"/>
    <property type="match status" value="1"/>
</dbReference>
<dbReference type="Pfam" id="PF13489">
    <property type="entry name" value="Methyltransf_23"/>
    <property type="match status" value="1"/>
</dbReference>
<dbReference type="OrthoDB" id="3896938at2"/>
<keyword evidence="2" id="KW-1185">Reference proteome</keyword>
<dbReference type="InterPro" id="IPR029063">
    <property type="entry name" value="SAM-dependent_MTases_sf"/>
</dbReference>
<evidence type="ECO:0000313" key="2">
    <source>
        <dbReference type="Proteomes" id="UP000267223"/>
    </source>
</evidence>
<protein>
    <submittedName>
        <fullName evidence="1">Class I SAM-dependent methyltransferase</fullName>
    </submittedName>
</protein>
<dbReference type="GO" id="GO:0008168">
    <property type="term" value="F:methyltransferase activity"/>
    <property type="evidence" value="ECO:0007669"/>
    <property type="project" value="UniProtKB-KW"/>
</dbReference>
<dbReference type="AlphaFoldDB" id="A0A3M9NPB7"/>
<dbReference type="Proteomes" id="UP000267223">
    <property type="component" value="Unassembled WGS sequence"/>
</dbReference>
<name>A0A3M9NPB7_9BACT</name>
<dbReference type="Gene3D" id="3.40.50.150">
    <property type="entry name" value="Vaccinia Virus protein VP39"/>
    <property type="match status" value="1"/>
</dbReference>
<sequence>MASGRFVSITHLHLYAIINTIIKYKYRQQAIKVIRILDVGCGTGVLLSTLIKELPLKNPGISFEFYGLDVNDSHIQESGYFEKMILLLQSVDAKVEWQNNLKLISSHDHWPFEDDFFDIIFSNQVLEHVFDQELFLKEIHRTIKNHGYSFHLYPLKHYIYEGHLLIPFVHKFKSWTTTYYWIKWGIYLGFGTYRRHKKAGLTSSVREFAKRHADYMAFEVNYQTARQIAATAKKCRLKNSFDFTYLYYKQKLRSLFGLSPLEIYRPTDMCSSKNSFYFFFLKYVTGITLVLRKNNSF</sequence>
<keyword evidence="1" id="KW-0489">Methyltransferase</keyword>
<dbReference type="EMBL" id="RJJR01000002">
    <property type="protein sequence ID" value="RNI38878.1"/>
    <property type="molecule type" value="Genomic_DNA"/>
</dbReference>
<organism evidence="1 2">
    <name type="scientific">Hanamia caeni</name>
    <dbReference type="NCBI Taxonomy" id="2294116"/>
    <lineage>
        <taxon>Bacteria</taxon>
        <taxon>Pseudomonadati</taxon>
        <taxon>Bacteroidota</taxon>
        <taxon>Chitinophagia</taxon>
        <taxon>Chitinophagales</taxon>
        <taxon>Chitinophagaceae</taxon>
        <taxon>Hanamia</taxon>
    </lineage>
</organism>
<dbReference type="RefSeq" id="WP_123119441.1">
    <property type="nucleotide sequence ID" value="NZ_RJJR01000002.1"/>
</dbReference>
<comment type="caution">
    <text evidence="1">The sequence shown here is derived from an EMBL/GenBank/DDBJ whole genome shotgun (WGS) entry which is preliminary data.</text>
</comment>
<accession>A0A3M9NPB7</accession>
<gene>
    <name evidence="1" type="ORF">EFY79_04235</name>
</gene>
<evidence type="ECO:0000313" key="1">
    <source>
        <dbReference type="EMBL" id="RNI38878.1"/>
    </source>
</evidence>